<dbReference type="Pfam" id="PF17765">
    <property type="entry name" value="MLTR_LBD"/>
    <property type="match status" value="1"/>
</dbReference>
<dbReference type="EMBL" id="SMLD01000269">
    <property type="protein sequence ID" value="TDE23818.1"/>
    <property type="molecule type" value="Genomic_DNA"/>
</dbReference>
<dbReference type="Pfam" id="PF13560">
    <property type="entry name" value="HTH_31"/>
    <property type="match status" value="1"/>
</dbReference>
<dbReference type="InterPro" id="IPR041413">
    <property type="entry name" value="MLTR_LBD"/>
</dbReference>
<dbReference type="Gene3D" id="1.10.260.40">
    <property type="entry name" value="lambda repressor-like DNA-binding domains"/>
    <property type="match status" value="1"/>
</dbReference>
<dbReference type="Gene3D" id="3.30.450.180">
    <property type="match status" value="1"/>
</dbReference>
<name>A0A4R5E3A7_9ACTN</name>
<dbReference type="SMART" id="SM00530">
    <property type="entry name" value="HTH_XRE"/>
    <property type="match status" value="1"/>
</dbReference>
<evidence type="ECO:0000313" key="2">
    <source>
        <dbReference type="EMBL" id="TDE23818.1"/>
    </source>
</evidence>
<protein>
    <submittedName>
        <fullName evidence="2">XRE family transcriptional regulator</fullName>
    </submittedName>
</protein>
<dbReference type="AlphaFoldDB" id="A0A4R5E3A7"/>
<dbReference type="PANTHER" id="PTHR35010">
    <property type="entry name" value="BLL4672 PROTEIN-RELATED"/>
    <property type="match status" value="1"/>
</dbReference>
<dbReference type="PROSITE" id="PS50943">
    <property type="entry name" value="HTH_CROC1"/>
    <property type="match status" value="1"/>
</dbReference>
<proteinExistence type="predicted"/>
<dbReference type="InterPro" id="IPR010982">
    <property type="entry name" value="Lambda_DNA-bd_dom_sf"/>
</dbReference>
<dbReference type="Proteomes" id="UP000295136">
    <property type="component" value="Unassembled WGS sequence"/>
</dbReference>
<dbReference type="GO" id="GO:0003677">
    <property type="term" value="F:DNA binding"/>
    <property type="evidence" value="ECO:0007669"/>
    <property type="project" value="InterPro"/>
</dbReference>
<accession>A0A4R5E3A7</accession>
<sequence>MRKDKELAAFMRSRRARLRPADVGLPELGERRRVPGLRREELAALAGVSIAHYTRLEQGNTQNVSASVLDAIARALCLTEDERLYLHSRVHPGRSPVPAAPRETRPVRQGLRQLLASLDTVPALVLDVDTTVLACNRLGAAVFADFAAIPRDRRTMHHLLFLDADFRRMHGDRLPGVARDAVAHLRTLVARYPGNAALTSHIRQMREASAEFDTLWNAQDVAGVTSRVYRLEHPEAGLIELHGELLPLPDDQPLRLDVFTAPIGSPSQAALRHLAATTGRAAVGVGSPETGTPPR</sequence>
<keyword evidence="3" id="KW-1185">Reference proteome</keyword>
<organism evidence="2 3">
    <name type="scientific">Nonomuraea mesophila</name>
    <dbReference type="NCBI Taxonomy" id="2530382"/>
    <lineage>
        <taxon>Bacteria</taxon>
        <taxon>Bacillati</taxon>
        <taxon>Actinomycetota</taxon>
        <taxon>Actinomycetes</taxon>
        <taxon>Streptosporangiales</taxon>
        <taxon>Streptosporangiaceae</taxon>
        <taxon>Nonomuraea</taxon>
    </lineage>
</organism>
<reference evidence="2 3" key="1">
    <citation type="submission" date="2019-03" db="EMBL/GenBank/DDBJ databases">
        <title>Draft genome sequences of novel Actinobacteria.</title>
        <authorList>
            <person name="Sahin N."/>
            <person name="Ay H."/>
            <person name="Saygin H."/>
        </authorList>
    </citation>
    <scope>NUCLEOTIDE SEQUENCE [LARGE SCALE GENOMIC DNA]</scope>
    <source>
        <strain evidence="2 3">6K102</strain>
    </source>
</reference>
<dbReference type="CDD" id="cd00093">
    <property type="entry name" value="HTH_XRE"/>
    <property type="match status" value="1"/>
</dbReference>
<dbReference type="SUPFAM" id="SSF47413">
    <property type="entry name" value="lambda repressor-like DNA-binding domains"/>
    <property type="match status" value="1"/>
</dbReference>
<feature type="domain" description="HTH cro/C1-type" evidence="1">
    <location>
        <begin position="36"/>
        <end position="83"/>
    </location>
</feature>
<evidence type="ECO:0000313" key="3">
    <source>
        <dbReference type="Proteomes" id="UP000295136"/>
    </source>
</evidence>
<gene>
    <name evidence="2" type="ORF">E1295_45835</name>
</gene>
<comment type="caution">
    <text evidence="2">The sequence shown here is derived from an EMBL/GenBank/DDBJ whole genome shotgun (WGS) entry which is preliminary data.</text>
</comment>
<dbReference type="PANTHER" id="PTHR35010:SF2">
    <property type="entry name" value="BLL4672 PROTEIN"/>
    <property type="match status" value="1"/>
</dbReference>
<dbReference type="InterPro" id="IPR001387">
    <property type="entry name" value="Cro/C1-type_HTH"/>
</dbReference>
<evidence type="ECO:0000259" key="1">
    <source>
        <dbReference type="PROSITE" id="PS50943"/>
    </source>
</evidence>
<dbReference type="RefSeq" id="WP_132641333.1">
    <property type="nucleotide sequence ID" value="NZ_SMLD01000269.1"/>
</dbReference>